<reference evidence="2" key="1">
    <citation type="journal article" date="2019" name="Int. J. Syst. Evol. Microbiol.">
        <title>The Global Catalogue of Microorganisms (GCM) 10K type strain sequencing project: providing services to taxonomists for standard genome sequencing and annotation.</title>
        <authorList>
            <consortium name="The Broad Institute Genomics Platform"/>
            <consortium name="The Broad Institute Genome Sequencing Center for Infectious Disease"/>
            <person name="Wu L."/>
            <person name="Ma J."/>
        </authorList>
    </citation>
    <scope>NUCLEOTIDE SEQUENCE [LARGE SCALE GENOMIC DNA]</scope>
    <source>
        <strain evidence="2">JCM 9458</strain>
    </source>
</reference>
<evidence type="ECO:0008006" key="3">
    <source>
        <dbReference type="Google" id="ProtNLM"/>
    </source>
</evidence>
<organism evidence="1 2">
    <name type="scientific">Cryptosporangium minutisporangium</name>
    <dbReference type="NCBI Taxonomy" id="113569"/>
    <lineage>
        <taxon>Bacteria</taxon>
        <taxon>Bacillati</taxon>
        <taxon>Actinomycetota</taxon>
        <taxon>Actinomycetes</taxon>
        <taxon>Cryptosporangiales</taxon>
        <taxon>Cryptosporangiaceae</taxon>
        <taxon>Cryptosporangium</taxon>
    </lineage>
</organism>
<name>A0ABP6T7U6_9ACTN</name>
<dbReference type="Proteomes" id="UP001501676">
    <property type="component" value="Unassembled WGS sequence"/>
</dbReference>
<accession>A0ABP6T7U6</accession>
<evidence type="ECO:0000313" key="2">
    <source>
        <dbReference type="Proteomes" id="UP001501676"/>
    </source>
</evidence>
<dbReference type="SUPFAM" id="SSF53041">
    <property type="entry name" value="Resolvase-like"/>
    <property type="match status" value="1"/>
</dbReference>
<dbReference type="InterPro" id="IPR036162">
    <property type="entry name" value="Resolvase-like_N_sf"/>
</dbReference>
<sequence length="118" mass="12977">MATTVVGYLRPPRTGDPNSIADHEALRRYAEHRALELRHVYADAVGPKANRGKRGERTGFAAALADVRERRAEGVLLLDVAHLSWHPDVRDSLAYLVEDAGGRLFVAEESHDPARPGT</sequence>
<comment type="caution">
    <text evidence="1">The sequence shown here is derived from an EMBL/GenBank/DDBJ whole genome shotgun (WGS) entry which is preliminary data.</text>
</comment>
<protein>
    <recommendedName>
        <fullName evidence="3">Resolvase/invertase-type recombinase catalytic domain-containing protein</fullName>
    </recommendedName>
</protein>
<dbReference type="RefSeq" id="WP_345731974.1">
    <property type="nucleotide sequence ID" value="NZ_BAAAYN010000044.1"/>
</dbReference>
<dbReference type="EMBL" id="BAAAYN010000044">
    <property type="protein sequence ID" value="GAA3394466.1"/>
    <property type="molecule type" value="Genomic_DNA"/>
</dbReference>
<proteinExistence type="predicted"/>
<evidence type="ECO:0000313" key="1">
    <source>
        <dbReference type="EMBL" id="GAA3394466.1"/>
    </source>
</evidence>
<keyword evidence="2" id="KW-1185">Reference proteome</keyword>
<dbReference type="Gene3D" id="3.40.50.1390">
    <property type="entry name" value="Resolvase, N-terminal catalytic domain"/>
    <property type="match status" value="1"/>
</dbReference>
<gene>
    <name evidence="1" type="ORF">GCM10020369_63980</name>
</gene>